<gene>
    <name evidence="1" type="ORF">SPELUC_LOCUS16696</name>
</gene>
<dbReference type="EMBL" id="CAJVPW010063575">
    <property type="protein sequence ID" value="CAG8784864.1"/>
    <property type="molecule type" value="Genomic_DNA"/>
</dbReference>
<evidence type="ECO:0000313" key="1">
    <source>
        <dbReference type="EMBL" id="CAG8784864.1"/>
    </source>
</evidence>
<proteinExistence type="predicted"/>
<name>A0ACA9RBQ8_9GLOM</name>
<dbReference type="Proteomes" id="UP000789366">
    <property type="component" value="Unassembled WGS sequence"/>
</dbReference>
<protein>
    <submittedName>
        <fullName evidence="1">2775_t:CDS:1</fullName>
    </submittedName>
</protein>
<sequence length="185" mass="22010">SEIDKYLPEWINSCTKITNKFEQFYQDLSNFINSNNIKDNLLFFNTQEELLNKTDEIKKKIDKRSNKILSFNKSHDEEKIYSNFLIIIGLKSVYDLTAELEYARSRFKLLDPIFIKEISEFWKELTPELQLSEELVKIFQESELYTKEGCLYCIVENLSKIGCSVNNFFRNIVVKKIAKNYRVQE</sequence>
<accession>A0ACA9RBQ8</accession>
<comment type="caution">
    <text evidence="1">The sequence shown here is derived from an EMBL/GenBank/DDBJ whole genome shotgun (WGS) entry which is preliminary data.</text>
</comment>
<feature type="non-terminal residue" evidence="1">
    <location>
        <position position="185"/>
    </location>
</feature>
<keyword evidence="2" id="KW-1185">Reference proteome</keyword>
<feature type="non-terminal residue" evidence="1">
    <location>
        <position position="1"/>
    </location>
</feature>
<reference evidence="1" key="1">
    <citation type="submission" date="2021-06" db="EMBL/GenBank/DDBJ databases">
        <authorList>
            <person name="Kallberg Y."/>
            <person name="Tangrot J."/>
            <person name="Rosling A."/>
        </authorList>
    </citation>
    <scope>NUCLEOTIDE SEQUENCE</scope>
    <source>
        <strain evidence="1">28 12/20/2015</strain>
    </source>
</reference>
<organism evidence="1 2">
    <name type="scientific">Cetraspora pellucida</name>
    <dbReference type="NCBI Taxonomy" id="1433469"/>
    <lineage>
        <taxon>Eukaryota</taxon>
        <taxon>Fungi</taxon>
        <taxon>Fungi incertae sedis</taxon>
        <taxon>Mucoromycota</taxon>
        <taxon>Glomeromycotina</taxon>
        <taxon>Glomeromycetes</taxon>
        <taxon>Diversisporales</taxon>
        <taxon>Gigasporaceae</taxon>
        <taxon>Cetraspora</taxon>
    </lineage>
</organism>
<evidence type="ECO:0000313" key="2">
    <source>
        <dbReference type="Proteomes" id="UP000789366"/>
    </source>
</evidence>